<sequence length="42" mass="4978">MSVEIKKILMYTNTIYACTVEGIDVEYRIRDENQRTLHCNGR</sequence>
<keyword evidence="2" id="KW-1185">Reference proteome</keyword>
<dbReference type="EMBL" id="JAUSTW010000012">
    <property type="protein sequence ID" value="MDQ0201826.1"/>
    <property type="molecule type" value="Genomic_DNA"/>
</dbReference>
<organism evidence="1 2">
    <name type="scientific">Neobacillus ginsengisoli</name>
    <dbReference type="NCBI Taxonomy" id="904295"/>
    <lineage>
        <taxon>Bacteria</taxon>
        <taxon>Bacillati</taxon>
        <taxon>Bacillota</taxon>
        <taxon>Bacilli</taxon>
        <taxon>Bacillales</taxon>
        <taxon>Bacillaceae</taxon>
        <taxon>Neobacillus</taxon>
    </lineage>
</organism>
<evidence type="ECO:0000313" key="1">
    <source>
        <dbReference type="EMBL" id="MDQ0201826.1"/>
    </source>
</evidence>
<gene>
    <name evidence="1" type="ORF">J2S10_005036</name>
</gene>
<dbReference type="PROSITE" id="PS51257">
    <property type="entry name" value="PROKAR_LIPOPROTEIN"/>
    <property type="match status" value="1"/>
</dbReference>
<comment type="caution">
    <text evidence="1">The sequence shown here is derived from an EMBL/GenBank/DDBJ whole genome shotgun (WGS) entry which is preliminary data.</text>
</comment>
<accession>A0ABT9Y2M4</accession>
<dbReference type="Proteomes" id="UP001224122">
    <property type="component" value="Unassembled WGS sequence"/>
</dbReference>
<reference evidence="1 2" key="1">
    <citation type="submission" date="2023-07" db="EMBL/GenBank/DDBJ databases">
        <title>Genomic Encyclopedia of Type Strains, Phase IV (KMG-IV): sequencing the most valuable type-strain genomes for metagenomic binning, comparative biology and taxonomic classification.</title>
        <authorList>
            <person name="Goeker M."/>
        </authorList>
    </citation>
    <scope>NUCLEOTIDE SEQUENCE [LARGE SCALE GENOMIC DNA]</scope>
    <source>
        <strain evidence="1 2">DSM 27594</strain>
    </source>
</reference>
<proteinExistence type="predicted"/>
<protein>
    <submittedName>
        <fullName evidence="1">Uncharacterized protein</fullName>
    </submittedName>
</protein>
<name>A0ABT9Y2M4_9BACI</name>
<evidence type="ECO:0000313" key="2">
    <source>
        <dbReference type="Proteomes" id="UP001224122"/>
    </source>
</evidence>